<dbReference type="Gene3D" id="3.40.50.720">
    <property type="entry name" value="NAD(P)-binding Rossmann-like Domain"/>
    <property type="match status" value="1"/>
</dbReference>
<evidence type="ECO:0000313" key="5">
    <source>
        <dbReference type="EMBL" id="CAD8670067.1"/>
    </source>
</evidence>
<dbReference type="SUPFAM" id="SSF51735">
    <property type="entry name" value="NAD(P)-binding Rossmann-fold domains"/>
    <property type="match status" value="1"/>
</dbReference>
<feature type="domain" description="NAD(P)-binding" evidence="4">
    <location>
        <begin position="11"/>
        <end position="316"/>
    </location>
</feature>
<dbReference type="GO" id="GO:0009225">
    <property type="term" value="P:nucleotide-sugar metabolic process"/>
    <property type="evidence" value="ECO:0007669"/>
    <property type="project" value="InterPro"/>
</dbReference>
<reference evidence="5" key="1">
    <citation type="submission" date="2021-01" db="EMBL/GenBank/DDBJ databases">
        <authorList>
            <person name="Corre E."/>
            <person name="Pelletier E."/>
            <person name="Niang G."/>
            <person name="Scheremetjew M."/>
            <person name="Finn R."/>
            <person name="Kale V."/>
            <person name="Holt S."/>
            <person name="Cochrane G."/>
            <person name="Meng A."/>
            <person name="Brown T."/>
            <person name="Cohen L."/>
        </authorList>
    </citation>
    <scope>NUCLEOTIDE SEQUENCE</scope>
    <source>
        <strain evidence="5">CCMP722</strain>
    </source>
</reference>
<name>A0A7S0R896_9CHLO</name>
<organism evidence="5">
    <name type="scientific">Pyramimonas obovata</name>
    <dbReference type="NCBI Taxonomy" id="1411642"/>
    <lineage>
        <taxon>Eukaryota</taxon>
        <taxon>Viridiplantae</taxon>
        <taxon>Chlorophyta</taxon>
        <taxon>Pyramimonadophyceae</taxon>
        <taxon>Pyramimonadales</taxon>
        <taxon>Pyramimonadaceae</taxon>
        <taxon>Pyramimonas</taxon>
        <taxon>Pyramimonas incertae sedis</taxon>
    </lineage>
</organism>
<dbReference type="Pfam" id="PF16363">
    <property type="entry name" value="GDP_Man_Dehyd"/>
    <property type="match status" value="1"/>
</dbReference>
<accession>A0A7S0R896</accession>
<dbReference type="Gene3D" id="3.90.25.10">
    <property type="entry name" value="UDP-galactose 4-epimerase, domain 1"/>
    <property type="match status" value="1"/>
</dbReference>
<evidence type="ECO:0000256" key="1">
    <source>
        <dbReference type="ARBA" id="ARBA00001911"/>
    </source>
</evidence>
<evidence type="ECO:0000256" key="2">
    <source>
        <dbReference type="ARBA" id="ARBA00023027"/>
    </source>
</evidence>
<keyword evidence="3" id="KW-0456">Lyase</keyword>
<dbReference type="EMBL" id="HBFA01020092">
    <property type="protein sequence ID" value="CAD8670067.1"/>
    <property type="molecule type" value="Transcribed_RNA"/>
</dbReference>
<dbReference type="PANTHER" id="PTHR43000">
    <property type="entry name" value="DTDP-D-GLUCOSE 4,6-DEHYDRATASE-RELATED"/>
    <property type="match status" value="1"/>
</dbReference>
<evidence type="ECO:0000256" key="3">
    <source>
        <dbReference type="ARBA" id="ARBA00023239"/>
    </source>
</evidence>
<dbReference type="InterPro" id="IPR016040">
    <property type="entry name" value="NAD(P)-bd_dom"/>
</dbReference>
<protein>
    <recommendedName>
        <fullName evidence="4">NAD(P)-binding domain-containing protein</fullName>
    </recommendedName>
</protein>
<feature type="non-terminal residue" evidence="5">
    <location>
        <position position="357"/>
    </location>
</feature>
<dbReference type="InterPro" id="IPR036291">
    <property type="entry name" value="NAD(P)-bd_dom_sf"/>
</dbReference>
<dbReference type="AlphaFoldDB" id="A0A7S0R896"/>
<proteinExistence type="predicted"/>
<dbReference type="CDD" id="cd05246">
    <property type="entry name" value="dTDP_GD_SDR_e"/>
    <property type="match status" value="1"/>
</dbReference>
<gene>
    <name evidence="5" type="ORF">POBO1169_LOCUS10281</name>
</gene>
<keyword evidence="2" id="KW-0520">NAD</keyword>
<evidence type="ECO:0000259" key="4">
    <source>
        <dbReference type="Pfam" id="PF16363"/>
    </source>
</evidence>
<dbReference type="InterPro" id="IPR005888">
    <property type="entry name" value="dTDP_Gluc_deHydtase"/>
</dbReference>
<dbReference type="GO" id="GO:0008460">
    <property type="term" value="F:dTDP-glucose 4,6-dehydratase activity"/>
    <property type="evidence" value="ECO:0007669"/>
    <property type="project" value="InterPro"/>
</dbReference>
<sequence>MASDYVPQNILITGGAGFIAGHVAALLCRTYPQYKVVVLDKLDYCSSVKNFDAMKDCPNFKFVKGDISSADLVNFLLSAEKIDTIMHFAAQTHVDNSFGNSFEFTMNNIFGTHVLLEAARVVGGIKRFIHVSTDEVYGESSVGLADGNEEHHPLEPTNPYAATKAGAEMLVKAYHTSYKLPVITTRGNNVYGPQQYPEKLIPKFVLLAKQGRKLPVHGNGTNTRSYLYVEDVARAFDKILHKGTVGDVYNIGTTKERTVKSVAEAICNFFNKDPKDTIVHVEDRAFNDQRYYLETSKLAELGWTEEVSWEDGIKRTIQWYLDQGENWFDNDISEALRAHPHKGAPACDVAAIAPSAR</sequence>
<dbReference type="FunFam" id="3.40.50.720:FF:000304">
    <property type="entry name" value="UDP-glucose 4,6-dehydratase"/>
    <property type="match status" value="1"/>
</dbReference>
<comment type="cofactor">
    <cofactor evidence="1">
        <name>NAD(+)</name>
        <dbReference type="ChEBI" id="CHEBI:57540"/>
    </cofactor>
</comment>